<keyword evidence="5" id="KW-1185">Reference proteome</keyword>
<evidence type="ECO:0000256" key="1">
    <source>
        <dbReference type="ARBA" id="ARBA00022605"/>
    </source>
</evidence>
<keyword evidence="1" id="KW-0028">Amino-acid biosynthesis</keyword>
<dbReference type="PANTHER" id="PTHR45937">
    <property type="entry name" value="ASPARAGINE SYNTHETASE DOMAIN-CONTAINING PROTEIN 1"/>
    <property type="match status" value="1"/>
</dbReference>
<dbReference type="SUPFAM" id="SSF52402">
    <property type="entry name" value="Adenine nucleotide alpha hydrolases-like"/>
    <property type="match status" value="1"/>
</dbReference>
<evidence type="ECO:0000256" key="2">
    <source>
        <dbReference type="ARBA" id="ARBA00022888"/>
    </source>
</evidence>
<name>A0AA36CIW0_9BILA</name>
<dbReference type="InterPro" id="IPR051857">
    <property type="entry name" value="Asn_synthetase_domain"/>
</dbReference>
<sequence length="174" mass="19016">MGSKITEFLLHGTNQLRQLLEAEIKCRETIAIAFSGGVDSLLMGHLLAIILAEGHEVDLINVAFGETPKECSQAPDRQRGLAGSTARKFVVGSGADELCAGYSRHKHRLEKEGAPGLQDELEMELVRYGWRNGSRDARVALYHGRRLVAPFLGTDRAAALRNSGRGDTPSEYEV</sequence>
<dbReference type="CDD" id="cd01991">
    <property type="entry name" value="Asn_synthase_B_C"/>
    <property type="match status" value="1"/>
</dbReference>
<dbReference type="GO" id="GO:0006529">
    <property type="term" value="P:asparagine biosynthetic process"/>
    <property type="evidence" value="ECO:0007669"/>
    <property type="project" value="UniProtKB-KW"/>
</dbReference>
<feature type="non-terminal residue" evidence="4">
    <location>
        <position position="174"/>
    </location>
</feature>
<dbReference type="GO" id="GO:0004066">
    <property type="term" value="F:asparagine synthase (glutamine-hydrolyzing) activity"/>
    <property type="evidence" value="ECO:0007669"/>
    <property type="project" value="InterPro"/>
</dbReference>
<proteinExistence type="predicted"/>
<dbReference type="Proteomes" id="UP001177023">
    <property type="component" value="Unassembled WGS sequence"/>
</dbReference>
<evidence type="ECO:0000256" key="3">
    <source>
        <dbReference type="ARBA" id="ARBA00022962"/>
    </source>
</evidence>
<organism evidence="4 5">
    <name type="scientific">Mesorhabditis spiculigera</name>
    <dbReference type="NCBI Taxonomy" id="96644"/>
    <lineage>
        <taxon>Eukaryota</taxon>
        <taxon>Metazoa</taxon>
        <taxon>Ecdysozoa</taxon>
        <taxon>Nematoda</taxon>
        <taxon>Chromadorea</taxon>
        <taxon>Rhabditida</taxon>
        <taxon>Rhabditina</taxon>
        <taxon>Rhabditomorpha</taxon>
        <taxon>Rhabditoidea</taxon>
        <taxon>Rhabditidae</taxon>
        <taxon>Mesorhabditinae</taxon>
        <taxon>Mesorhabditis</taxon>
    </lineage>
</organism>
<dbReference type="AlphaFoldDB" id="A0AA36CIW0"/>
<dbReference type="Gene3D" id="3.40.50.620">
    <property type="entry name" value="HUPs"/>
    <property type="match status" value="1"/>
</dbReference>
<dbReference type="InterPro" id="IPR001962">
    <property type="entry name" value="Asn_synthase"/>
</dbReference>
<dbReference type="PANTHER" id="PTHR45937:SF1">
    <property type="entry name" value="ASPARAGINE SYNTHETASE DOMAIN-CONTAINING PROTEIN 1"/>
    <property type="match status" value="1"/>
</dbReference>
<keyword evidence="2" id="KW-0061">Asparagine biosynthesis</keyword>
<keyword evidence="3" id="KW-0315">Glutamine amidotransferase</keyword>
<evidence type="ECO:0000313" key="5">
    <source>
        <dbReference type="Proteomes" id="UP001177023"/>
    </source>
</evidence>
<reference evidence="4" key="1">
    <citation type="submission" date="2023-06" db="EMBL/GenBank/DDBJ databases">
        <authorList>
            <person name="Delattre M."/>
        </authorList>
    </citation>
    <scope>NUCLEOTIDE SEQUENCE</scope>
    <source>
        <strain evidence="4">AF72</strain>
    </source>
</reference>
<gene>
    <name evidence="4" type="ORF">MSPICULIGERA_LOCUS8108</name>
</gene>
<dbReference type="EMBL" id="CATQJA010002088">
    <property type="protein sequence ID" value="CAJ0569638.1"/>
    <property type="molecule type" value="Genomic_DNA"/>
</dbReference>
<protein>
    <recommendedName>
        <fullName evidence="6">Asparagine synthetase domain-containing protein</fullName>
    </recommendedName>
</protein>
<evidence type="ECO:0008006" key="6">
    <source>
        <dbReference type="Google" id="ProtNLM"/>
    </source>
</evidence>
<accession>A0AA36CIW0</accession>
<evidence type="ECO:0000313" key="4">
    <source>
        <dbReference type="EMBL" id="CAJ0569638.1"/>
    </source>
</evidence>
<comment type="caution">
    <text evidence="4">The sequence shown here is derived from an EMBL/GenBank/DDBJ whole genome shotgun (WGS) entry which is preliminary data.</text>
</comment>
<dbReference type="InterPro" id="IPR014729">
    <property type="entry name" value="Rossmann-like_a/b/a_fold"/>
</dbReference>